<feature type="compositionally biased region" description="Pro residues" evidence="1">
    <location>
        <begin position="255"/>
        <end position="290"/>
    </location>
</feature>
<dbReference type="EMBL" id="JAVDYB010000001">
    <property type="protein sequence ID" value="MDR7274254.1"/>
    <property type="molecule type" value="Genomic_DNA"/>
</dbReference>
<protein>
    <submittedName>
        <fullName evidence="4">Cytoskeletal protein RodZ</fullName>
    </submittedName>
</protein>
<dbReference type="Proteomes" id="UP001183643">
    <property type="component" value="Unassembled WGS sequence"/>
</dbReference>
<comment type="caution">
    <text evidence="4">The sequence shown here is derived from an EMBL/GenBank/DDBJ whole genome shotgun (WGS) entry which is preliminary data.</text>
</comment>
<keyword evidence="2" id="KW-0472">Membrane</keyword>
<feature type="signal peptide" evidence="3">
    <location>
        <begin position="1"/>
        <end position="20"/>
    </location>
</feature>
<feature type="compositionally biased region" description="Low complexity" evidence="1">
    <location>
        <begin position="123"/>
        <end position="151"/>
    </location>
</feature>
<sequence length="589" mass="59912">MRRRLAVLGMLPLLLAPVVAAPAAAAAPPPATVRFVRVETGKYYVVGPAVNGQQEYLFAIAAKTLGDGNRAEEIFALNQGRLQPDGERMTSPTTLKPGWILILPEDASGDGVRNGAPPKVEEPPATGAPATPSPGAEGDAAPGGTANAGGPADRSELDFLWSPTALRVALIVLAILLLIWAQLALQSRRRPVRRARPVPAGESSGEVSVSGGTRTQVISAVTLPEQRRPARLGFGGRRRETPAAPPAEATFAPPTFAPAPEPAPTFAPPVPAAPPVLEPLPPRNPPPAPPKKARPAEVAPPTAPAPAETPAPPPVKAPAAPPAKAPAAPPAKAPAATPAKKTEAPVKAAPEVSGGSRSVPAMPRFENYDGPAETSFLSAIALPRPGGHVTELMPSPPNPFATLVTDLICGGVPATVRLIGARPARWGSAHGWLAEGESPPPSSTPVVLGAYQGRRLWADLTVAPDVLVLGGDPDAARALGRDLAGQLAGAAEVVVAGEVLGGSVPDGVRRIGSVSELGLDRPAAATRVLICDAAGAEALFARLRTVPASRGRTVPVVIGEAPAARWSVRLIGDPVPSEAGPAAVQSSAS</sequence>
<evidence type="ECO:0000313" key="4">
    <source>
        <dbReference type="EMBL" id="MDR7274254.1"/>
    </source>
</evidence>
<keyword evidence="3" id="KW-0732">Signal</keyword>
<feature type="region of interest" description="Disordered" evidence="1">
    <location>
        <begin position="190"/>
        <end position="362"/>
    </location>
</feature>
<feature type="chain" id="PRO_5042055019" evidence="3">
    <location>
        <begin position="21"/>
        <end position="589"/>
    </location>
</feature>
<feature type="compositionally biased region" description="Pro residues" evidence="1">
    <location>
        <begin position="301"/>
        <end position="332"/>
    </location>
</feature>
<organism evidence="4 5">
    <name type="scientific">Catenuloplanes atrovinosus</name>
    <dbReference type="NCBI Taxonomy" id="137266"/>
    <lineage>
        <taxon>Bacteria</taxon>
        <taxon>Bacillati</taxon>
        <taxon>Actinomycetota</taxon>
        <taxon>Actinomycetes</taxon>
        <taxon>Micromonosporales</taxon>
        <taxon>Micromonosporaceae</taxon>
        <taxon>Catenuloplanes</taxon>
    </lineage>
</organism>
<evidence type="ECO:0000256" key="3">
    <source>
        <dbReference type="SAM" id="SignalP"/>
    </source>
</evidence>
<dbReference type="AlphaFoldDB" id="A0AAE3YKT8"/>
<feature type="transmembrane region" description="Helical" evidence="2">
    <location>
        <begin position="165"/>
        <end position="185"/>
    </location>
</feature>
<gene>
    <name evidence="4" type="ORF">J2S41_001032</name>
</gene>
<keyword evidence="2" id="KW-1133">Transmembrane helix</keyword>
<feature type="compositionally biased region" description="Low complexity" evidence="1">
    <location>
        <begin position="333"/>
        <end position="351"/>
    </location>
</feature>
<feature type="region of interest" description="Disordered" evidence="1">
    <location>
        <begin position="111"/>
        <end position="151"/>
    </location>
</feature>
<reference evidence="4" key="1">
    <citation type="submission" date="2023-07" db="EMBL/GenBank/DDBJ databases">
        <title>Sequencing the genomes of 1000 actinobacteria strains.</title>
        <authorList>
            <person name="Klenk H.-P."/>
        </authorList>
    </citation>
    <scope>NUCLEOTIDE SEQUENCE</scope>
    <source>
        <strain evidence="4">DSM 44707</strain>
    </source>
</reference>
<dbReference type="RefSeq" id="WP_310363701.1">
    <property type="nucleotide sequence ID" value="NZ_JAVDYB010000001.1"/>
</dbReference>
<proteinExistence type="predicted"/>
<keyword evidence="2" id="KW-0812">Transmembrane</keyword>
<evidence type="ECO:0000256" key="1">
    <source>
        <dbReference type="SAM" id="MobiDB-lite"/>
    </source>
</evidence>
<name>A0AAE3YKT8_9ACTN</name>
<feature type="compositionally biased region" description="Low complexity" evidence="1">
    <location>
        <begin position="197"/>
        <end position="212"/>
    </location>
</feature>
<keyword evidence="5" id="KW-1185">Reference proteome</keyword>
<evidence type="ECO:0000256" key="2">
    <source>
        <dbReference type="SAM" id="Phobius"/>
    </source>
</evidence>
<accession>A0AAE3YKT8</accession>
<evidence type="ECO:0000313" key="5">
    <source>
        <dbReference type="Proteomes" id="UP001183643"/>
    </source>
</evidence>